<dbReference type="AlphaFoldDB" id="A0A9Q3PJW6"/>
<dbReference type="EMBL" id="AVOT02076086">
    <property type="protein sequence ID" value="MBW0564618.1"/>
    <property type="molecule type" value="Genomic_DNA"/>
</dbReference>
<feature type="domain" description="Integrase catalytic" evidence="2">
    <location>
        <begin position="1"/>
        <end position="115"/>
    </location>
</feature>
<dbReference type="GO" id="GO:0003723">
    <property type="term" value="F:RNA binding"/>
    <property type="evidence" value="ECO:0007669"/>
    <property type="project" value="UniProtKB-KW"/>
</dbReference>
<sequence>MDAALLFWKKIISTCGVPKIMISDRDPKLTSEFWTNLYEVLETKLAFSTAYNPQTDGLAERMIQTMEEIIRRLFAYGMEYKEHDDTPMTGSNLYQKSNCLTKKASTLPQGNHPQW</sequence>
<dbReference type="GO" id="GO:0005634">
    <property type="term" value="C:nucleus"/>
    <property type="evidence" value="ECO:0007669"/>
    <property type="project" value="UniProtKB-ARBA"/>
</dbReference>
<evidence type="ECO:0000313" key="4">
    <source>
        <dbReference type="Proteomes" id="UP000765509"/>
    </source>
</evidence>
<dbReference type="OrthoDB" id="3227343at2759"/>
<evidence type="ECO:0000259" key="2">
    <source>
        <dbReference type="PROSITE" id="PS50994"/>
    </source>
</evidence>
<dbReference type="PANTHER" id="PTHR37984">
    <property type="entry name" value="PROTEIN CBG26694"/>
    <property type="match status" value="1"/>
</dbReference>
<accession>A0A9Q3PJW6</accession>
<dbReference type="GO" id="GO:0015074">
    <property type="term" value="P:DNA integration"/>
    <property type="evidence" value="ECO:0007669"/>
    <property type="project" value="InterPro"/>
</dbReference>
<proteinExistence type="predicted"/>
<protein>
    <recommendedName>
        <fullName evidence="2">Integrase catalytic domain-containing protein</fullName>
    </recommendedName>
</protein>
<dbReference type="SUPFAM" id="SSF53098">
    <property type="entry name" value="Ribonuclease H-like"/>
    <property type="match status" value="1"/>
</dbReference>
<dbReference type="InterPro" id="IPR050951">
    <property type="entry name" value="Retrovirus_Pol_polyprotein"/>
</dbReference>
<dbReference type="InterPro" id="IPR001584">
    <property type="entry name" value="Integrase_cat-core"/>
</dbReference>
<evidence type="ECO:0000256" key="1">
    <source>
        <dbReference type="ARBA" id="ARBA00022884"/>
    </source>
</evidence>
<dbReference type="InterPro" id="IPR012337">
    <property type="entry name" value="RNaseH-like_sf"/>
</dbReference>
<dbReference type="PROSITE" id="PS50994">
    <property type="entry name" value="INTEGRASE"/>
    <property type="match status" value="1"/>
</dbReference>
<organism evidence="3 4">
    <name type="scientific">Austropuccinia psidii MF-1</name>
    <dbReference type="NCBI Taxonomy" id="1389203"/>
    <lineage>
        <taxon>Eukaryota</taxon>
        <taxon>Fungi</taxon>
        <taxon>Dikarya</taxon>
        <taxon>Basidiomycota</taxon>
        <taxon>Pucciniomycotina</taxon>
        <taxon>Pucciniomycetes</taxon>
        <taxon>Pucciniales</taxon>
        <taxon>Sphaerophragmiaceae</taxon>
        <taxon>Austropuccinia</taxon>
    </lineage>
</organism>
<dbReference type="PANTHER" id="PTHR37984:SF5">
    <property type="entry name" value="PROTEIN NYNRIN-LIKE"/>
    <property type="match status" value="1"/>
</dbReference>
<dbReference type="InterPro" id="IPR036397">
    <property type="entry name" value="RNaseH_sf"/>
</dbReference>
<dbReference type="Proteomes" id="UP000765509">
    <property type="component" value="Unassembled WGS sequence"/>
</dbReference>
<dbReference type="Gene3D" id="3.30.420.10">
    <property type="entry name" value="Ribonuclease H-like superfamily/Ribonuclease H"/>
    <property type="match status" value="1"/>
</dbReference>
<keyword evidence="1" id="KW-0694">RNA-binding</keyword>
<name>A0A9Q3PJW6_9BASI</name>
<gene>
    <name evidence="3" type="ORF">O181_104333</name>
</gene>
<keyword evidence="4" id="KW-1185">Reference proteome</keyword>
<comment type="caution">
    <text evidence="3">The sequence shown here is derived from an EMBL/GenBank/DDBJ whole genome shotgun (WGS) entry which is preliminary data.</text>
</comment>
<evidence type="ECO:0000313" key="3">
    <source>
        <dbReference type="EMBL" id="MBW0564618.1"/>
    </source>
</evidence>
<reference evidence="3" key="1">
    <citation type="submission" date="2021-03" db="EMBL/GenBank/DDBJ databases">
        <title>Draft genome sequence of rust myrtle Austropuccinia psidii MF-1, a brazilian biotype.</title>
        <authorList>
            <person name="Quecine M.C."/>
            <person name="Pachon D.M.R."/>
            <person name="Bonatelli M.L."/>
            <person name="Correr F.H."/>
            <person name="Franceschini L.M."/>
            <person name="Leite T.F."/>
            <person name="Margarido G.R.A."/>
            <person name="Almeida C.A."/>
            <person name="Ferrarezi J.A."/>
            <person name="Labate C.A."/>
        </authorList>
    </citation>
    <scope>NUCLEOTIDE SEQUENCE</scope>
    <source>
        <strain evidence="3">MF-1</strain>
    </source>
</reference>